<dbReference type="EMBL" id="LT853700">
    <property type="protein sequence ID" value="SMQ53810.1"/>
    <property type="molecule type" value="Genomic_DNA"/>
</dbReference>
<accession>A0A1X7S2S2</accession>
<feature type="region of interest" description="Disordered" evidence="1">
    <location>
        <begin position="195"/>
        <end position="225"/>
    </location>
</feature>
<feature type="compositionally biased region" description="Polar residues" evidence="1">
    <location>
        <begin position="29"/>
        <end position="39"/>
    </location>
</feature>
<reference evidence="2 3" key="1">
    <citation type="submission" date="2016-06" db="EMBL/GenBank/DDBJ databases">
        <authorList>
            <person name="Kjaerup R.B."/>
            <person name="Dalgaard T.S."/>
            <person name="Juul-Madsen H.R."/>
        </authorList>
    </citation>
    <scope>NUCLEOTIDE SEQUENCE [LARGE SCALE GENOMIC DNA]</scope>
</reference>
<feature type="region of interest" description="Disordered" evidence="1">
    <location>
        <begin position="1"/>
        <end position="68"/>
    </location>
</feature>
<keyword evidence="3" id="KW-1185">Reference proteome</keyword>
<name>A0A1X7S2S2_ZYMT9</name>
<protein>
    <submittedName>
        <fullName evidence="2">Uncharacterized protein</fullName>
    </submittedName>
</protein>
<gene>
    <name evidence="2" type="ORF">ZT3D7_G8964</name>
</gene>
<proteinExistence type="predicted"/>
<evidence type="ECO:0000256" key="1">
    <source>
        <dbReference type="SAM" id="MobiDB-lite"/>
    </source>
</evidence>
<feature type="compositionally biased region" description="Low complexity" evidence="1">
    <location>
        <begin position="10"/>
        <end position="28"/>
    </location>
</feature>
<sequence>MGPPTKLRLSSPSTPSTATTDRTARTSSKVSDFQTQPATLSLEPPHLSRSLSTNRQLRKAHSSPNHPLHRLDSLALSALRAHRAEHIPFAPICLPESRTVSLLLPFSADELDENDLPLLSLFSKCITISVRACDTSTPPPSTAAQPPPPTLVLRSPFLRSPVSGHIRRSLNICRHLSCDIAVYDDNEDDVQVSESVSTKLTTIDAGRNEREVEEEEEKARPEETE</sequence>
<dbReference type="Proteomes" id="UP000215127">
    <property type="component" value="Chromosome 9"/>
</dbReference>
<organism evidence="2 3">
    <name type="scientific">Zymoseptoria tritici (strain ST99CH_3D7)</name>
    <dbReference type="NCBI Taxonomy" id="1276538"/>
    <lineage>
        <taxon>Eukaryota</taxon>
        <taxon>Fungi</taxon>
        <taxon>Dikarya</taxon>
        <taxon>Ascomycota</taxon>
        <taxon>Pezizomycotina</taxon>
        <taxon>Dothideomycetes</taxon>
        <taxon>Dothideomycetidae</taxon>
        <taxon>Mycosphaerellales</taxon>
        <taxon>Mycosphaerellaceae</taxon>
        <taxon>Zymoseptoria</taxon>
    </lineage>
</organism>
<dbReference type="AlphaFoldDB" id="A0A1X7S2S2"/>
<evidence type="ECO:0000313" key="3">
    <source>
        <dbReference type="Proteomes" id="UP000215127"/>
    </source>
</evidence>
<evidence type="ECO:0000313" key="2">
    <source>
        <dbReference type="EMBL" id="SMQ53810.1"/>
    </source>
</evidence>